<gene>
    <name evidence="9" type="ORF">GCM10010171_62400</name>
</gene>
<evidence type="ECO:0000256" key="2">
    <source>
        <dbReference type="ARBA" id="ARBA00022617"/>
    </source>
</evidence>
<evidence type="ECO:0000256" key="7">
    <source>
        <dbReference type="RuleBase" id="RU000461"/>
    </source>
</evidence>
<evidence type="ECO:0000256" key="8">
    <source>
        <dbReference type="SAM" id="MobiDB-lite"/>
    </source>
</evidence>
<sequence>MSRTDNRVSDAQSVPLTYQRAPDCPFDPAPEIVRRRAEDPIARFLLPSGDSAWLVTRHADVRAVLSDPRFSSVPPPDSLLRPPDPDGPADAPPIPPGMFVGMDPPGHTRLRRMVTGEFTVKRMDRLRPRIEHIVAEHLDAMARAGGPVDLMKVFALPIPSLVICELLGVPYRDRDDFQRRSRMAVEVDVRHEDGMANFMEMHEYMAGLVAAQRADPGDDLLGMLVREHGDDITDEELIGLTNMLLSAGHETTANVLAIGTLLLIRHPDQAAVIRERPEVVEHAVEEMLRYLSVVPSTLVRTALADVTIDGTTIPAGEHVMVSLQSANRDGARYPDADRFDLAHDPELHVAFGHGIHHCLGRPLARMELQVAFPALLRRFPTLRLAVPFEDIQFRPNAAAYSLESLPVTW</sequence>
<keyword evidence="4 7" id="KW-0560">Oxidoreductase</keyword>
<keyword evidence="6 7" id="KW-0503">Monooxygenase</keyword>
<dbReference type="CDD" id="cd11030">
    <property type="entry name" value="CYP105-like"/>
    <property type="match status" value="1"/>
</dbReference>
<dbReference type="InterPro" id="IPR001128">
    <property type="entry name" value="Cyt_P450"/>
</dbReference>
<accession>A0A918LK52</accession>
<dbReference type="InterPro" id="IPR002397">
    <property type="entry name" value="Cyt_P450_B"/>
</dbReference>
<evidence type="ECO:0000256" key="3">
    <source>
        <dbReference type="ARBA" id="ARBA00022723"/>
    </source>
</evidence>
<keyword evidence="5 7" id="KW-0408">Iron</keyword>
<feature type="region of interest" description="Disordered" evidence="8">
    <location>
        <begin position="67"/>
        <end position="93"/>
    </location>
</feature>
<evidence type="ECO:0000256" key="1">
    <source>
        <dbReference type="ARBA" id="ARBA00010617"/>
    </source>
</evidence>
<comment type="caution">
    <text evidence="9">The sequence shown here is derived from an EMBL/GenBank/DDBJ whole genome shotgun (WGS) entry which is preliminary data.</text>
</comment>
<keyword evidence="2 7" id="KW-0349">Heme</keyword>
<proteinExistence type="inferred from homology"/>
<evidence type="ECO:0000256" key="5">
    <source>
        <dbReference type="ARBA" id="ARBA00023004"/>
    </source>
</evidence>
<organism evidence="9 10">
    <name type="scientific">Actinokineospora fastidiosa</name>
    <dbReference type="NCBI Taxonomy" id="1816"/>
    <lineage>
        <taxon>Bacteria</taxon>
        <taxon>Bacillati</taxon>
        <taxon>Actinomycetota</taxon>
        <taxon>Actinomycetes</taxon>
        <taxon>Pseudonocardiales</taxon>
        <taxon>Pseudonocardiaceae</taxon>
        <taxon>Actinokineospora</taxon>
    </lineage>
</organism>
<dbReference type="GO" id="GO:0020037">
    <property type="term" value="F:heme binding"/>
    <property type="evidence" value="ECO:0007669"/>
    <property type="project" value="InterPro"/>
</dbReference>
<dbReference type="AlphaFoldDB" id="A0A918LK52"/>
<dbReference type="SUPFAM" id="SSF48264">
    <property type="entry name" value="Cytochrome P450"/>
    <property type="match status" value="1"/>
</dbReference>
<dbReference type="InterPro" id="IPR036396">
    <property type="entry name" value="Cyt_P450_sf"/>
</dbReference>
<dbReference type="InterPro" id="IPR017972">
    <property type="entry name" value="Cyt_P450_CS"/>
</dbReference>
<dbReference type="GO" id="GO:0016705">
    <property type="term" value="F:oxidoreductase activity, acting on paired donors, with incorporation or reduction of molecular oxygen"/>
    <property type="evidence" value="ECO:0007669"/>
    <property type="project" value="InterPro"/>
</dbReference>
<dbReference type="Proteomes" id="UP000660680">
    <property type="component" value="Unassembled WGS sequence"/>
</dbReference>
<evidence type="ECO:0000256" key="4">
    <source>
        <dbReference type="ARBA" id="ARBA00023002"/>
    </source>
</evidence>
<dbReference type="FunFam" id="1.10.630.10:FF:000018">
    <property type="entry name" value="Cytochrome P450 monooxygenase"/>
    <property type="match status" value="1"/>
</dbReference>
<dbReference type="PANTHER" id="PTHR46696">
    <property type="entry name" value="P450, PUTATIVE (EUROFUNG)-RELATED"/>
    <property type="match status" value="1"/>
</dbReference>
<dbReference type="GO" id="GO:0005506">
    <property type="term" value="F:iron ion binding"/>
    <property type="evidence" value="ECO:0007669"/>
    <property type="project" value="InterPro"/>
</dbReference>
<evidence type="ECO:0000313" key="9">
    <source>
        <dbReference type="EMBL" id="GGS58953.1"/>
    </source>
</evidence>
<dbReference type="RefSeq" id="WP_229787773.1">
    <property type="nucleotide sequence ID" value="NZ_BMRB01000010.1"/>
</dbReference>
<reference evidence="9" key="2">
    <citation type="submission" date="2020-09" db="EMBL/GenBank/DDBJ databases">
        <authorList>
            <person name="Sun Q."/>
            <person name="Ohkuma M."/>
        </authorList>
    </citation>
    <scope>NUCLEOTIDE SEQUENCE</scope>
    <source>
        <strain evidence="9">JCM 3276</strain>
    </source>
</reference>
<dbReference type="PROSITE" id="PS00086">
    <property type="entry name" value="CYTOCHROME_P450"/>
    <property type="match status" value="1"/>
</dbReference>
<feature type="region of interest" description="Disordered" evidence="8">
    <location>
        <begin position="1"/>
        <end position="26"/>
    </location>
</feature>
<keyword evidence="3 7" id="KW-0479">Metal-binding</keyword>
<dbReference type="Pfam" id="PF00067">
    <property type="entry name" value="p450"/>
    <property type="match status" value="1"/>
</dbReference>
<dbReference type="Gene3D" id="1.10.630.10">
    <property type="entry name" value="Cytochrome P450"/>
    <property type="match status" value="1"/>
</dbReference>
<reference evidence="9" key="1">
    <citation type="journal article" date="2014" name="Int. J. Syst. Evol. Microbiol.">
        <title>Complete genome sequence of Corynebacterium casei LMG S-19264T (=DSM 44701T), isolated from a smear-ripened cheese.</title>
        <authorList>
            <consortium name="US DOE Joint Genome Institute (JGI-PGF)"/>
            <person name="Walter F."/>
            <person name="Albersmeier A."/>
            <person name="Kalinowski J."/>
            <person name="Ruckert C."/>
        </authorList>
    </citation>
    <scope>NUCLEOTIDE SEQUENCE</scope>
    <source>
        <strain evidence="9">JCM 3276</strain>
    </source>
</reference>
<dbReference type="EMBL" id="BMRB01000010">
    <property type="protein sequence ID" value="GGS58953.1"/>
    <property type="molecule type" value="Genomic_DNA"/>
</dbReference>
<evidence type="ECO:0000313" key="10">
    <source>
        <dbReference type="Proteomes" id="UP000660680"/>
    </source>
</evidence>
<evidence type="ECO:0000256" key="6">
    <source>
        <dbReference type="ARBA" id="ARBA00023033"/>
    </source>
</evidence>
<dbReference type="PANTHER" id="PTHR46696:SF1">
    <property type="entry name" value="CYTOCHROME P450 YJIB-RELATED"/>
    <property type="match status" value="1"/>
</dbReference>
<dbReference type="GO" id="GO:0004497">
    <property type="term" value="F:monooxygenase activity"/>
    <property type="evidence" value="ECO:0007669"/>
    <property type="project" value="UniProtKB-KW"/>
</dbReference>
<dbReference type="PRINTS" id="PR00359">
    <property type="entry name" value="BP450"/>
</dbReference>
<dbReference type="PRINTS" id="PR00385">
    <property type="entry name" value="P450"/>
</dbReference>
<comment type="similarity">
    <text evidence="1 7">Belongs to the cytochrome P450 family.</text>
</comment>
<protein>
    <submittedName>
        <fullName evidence="9">Cytochrome P450</fullName>
    </submittedName>
</protein>
<name>A0A918LK52_9PSEU</name>
<keyword evidence="10" id="KW-1185">Reference proteome</keyword>